<organism evidence="7 8">
    <name type="scientific">Acipenser oxyrinchus oxyrinchus</name>
    <dbReference type="NCBI Taxonomy" id="40147"/>
    <lineage>
        <taxon>Eukaryota</taxon>
        <taxon>Metazoa</taxon>
        <taxon>Chordata</taxon>
        <taxon>Craniata</taxon>
        <taxon>Vertebrata</taxon>
        <taxon>Euteleostomi</taxon>
        <taxon>Actinopterygii</taxon>
        <taxon>Chondrostei</taxon>
        <taxon>Acipenseriformes</taxon>
        <taxon>Acipenseridae</taxon>
        <taxon>Acipenser</taxon>
    </lineage>
</organism>
<dbReference type="InterPro" id="IPR007135">
    <property type="entry name" value="Atg3/Atg10"/>
</dbReference>
<keyword evidence="3" id="KW-0808">Transferase</keyword>
<proteinExistence type="inferred from homology"/>
<dbReference type="GO" id="GO:0032446">
    <property type="term" value="P:protein modification by small protein conjugation"/>
    <property type="evidence" value="ECO:0007669"/>
    <property type="project" value="TreeGrafter"/>
</dbReference>
<evidence type="ECO:0000313" key="8">
    <source>
        <dbReference type="Proteomes" id="UP001230051"/>
    </source>
</evidence>
<evidence type="ECO:0000256" key="1">
    <source>
        <dbReference type="ARBA" id="ARBA00005696"/>
    </source>
</evidence>
<keyword evidence="4" id="KW-0833">Ubl conjugation pathway</keyword>
<protein>
    <recommendedName>
        <fullName evidence="2">Ubiquitin-like-conjugating enzyme ATG10</fullName>
    </recommendedName>
    <alternativeName>
        <fullName evidence="6">Autophagy-related protein 10</fullName>
    </alternativeName>
</protein>
<evidence type="ECO:0000256" key="2">
    <source>
        <dbReference type="ARBA" id="ARBA00021099"/>
    </source>
</evidence>
<keyword evidence="8" id="KW-1185">Reference proteome</keyword>
<accession>A0AAD8GLD1</accession>
<evidence type="ECO:0000256" key="5">
    <source>
        <dbReference type="ARBA" id="ARBA00023006"/>
    </source>
</evidence>
<reference evidence="7" key="1">
    <citation type="submission" date="2022-02" db="EMBL/GenBank/DDBJ databases">
        <title>Atlantic sturgeon de novo genome assembly.</title>
        <authorList>
            <person name="Stock M."/>
            <person name="Klopp C."/>
            <person name="Guiguen Y."/>
            <person name="Cabau C."/>
            <person name="Parinello H."/>
            <person name="Santidrian Yebra-Pimentel E."/>
            <person name="Kuhl H."/>
            <person name="Dirks R.P."/>
            <person name="Guessner J."/>
            <person name="Wuertz S."/>
            <person name="Du K."/>
            <person name="Schartl M."/>
        </authorList>
    </citation>
    <scope>NUCLEOTIDE SEQUENCE</scope>
    <source>
        <strain evidence="7">STURGEONOMICS-FGT-2020</strain>
        <tissue evidence="7">Whole blood</tissue>
    </source>
</reference>
<dbReference type="Gene3D" id="3.30.1460.50">
    <property type="match status" value="1"/>
</dbReference>
<dbReference type="GO" id="GO:0000422">
    <property type="term" value="P:autophagy of mitochondrion"/>
    <property type="evidence" value="ECO:0007669"/>
    <property type="project" value="TreeGrafter"/>
</dbReference>
<evidence type="ECO:0000313" key="7">
    <source>
        <dbReference type="EMBL" id="KAK1176583.1"/>
    </source>
</evidence>
<name>A0AAD8GLD1_ACIOX</name>
<dbReference type="Pfam" id="PF03987">
    <property type="entry name" value="Autophagy_act_C"/>
    <property type="match status" value="1"/>
</dbReference>
<dbReference type="Proteomes" id="UP001230051">
    <property type="component" value="Unassembled WGS sequence"/>
</dbReference>
<evidence type="ECO:0000256" key="6">
    <source>
        <dbReference type="ARBA" id="ARBA00029833"/>
    </source>
</evidence>
<dbReference type="GO" id="GO:0000045">
    <property type="term" value="P:autophagosome assembly"/>
    <property type="evidence" value="ECO:0007669"/>
    <property type="project" value="TreeGrafter"/>
</dbReference>
<dbReference type="PANTHER" id="PTHR14957">
    <property type="entry name" value="UBIQUITIN-LIKE-CONJUGATING ENZYME ATG10"/>
    <property type="match status" value="1"/>
</dbReference>
<dbReference type="PANTHER" id="PTHR14957:SF1">
    <property type="entry name" value="UBIQUITIN-LIKE-CONJUGATING ENZYME ATG10"/>
    <property type="match status" value="1"/>
</dbReference>
<comment type="similarity">
    <text evidence="1">Belongs to the ATG10 family.</text>
</comment>
<dbReference type="AlphaFoldDB" id="A0AAD8GLD1"/>
<evidence type="ECO:0000256" key="4">
    <source>
        <dbReference type="ARBA" id="ARBA00022786"/>
    </source>
</evidence>
<dbReference type="GO" id="GO:0005829">
    <property type="term" value="C:cytosol"/>
    <property type="evidence" value="ECO:0007669"/>
    <property type="project" value="TreeGrafter"/>
</dbReference>
<dbReference type="EMBL" id="JAGXEW010000001">
    <property type="protein sequence ID" value="KAK1176583.1"/>
    <property type="molecule type" value="Genomic_DNA"/>
</dbReference>
<gene>
    <name evidence="7" type="primary">ATG10</name>
    <name evidence="7" type="ORF">AOXY_G1490</name>
</gene>
<sequence>MSRDWGSAEDVCLGEQTFRLCCEEFIQHSRSINDEWDWEHSQGSEDGYMKKILLKAANGSTPPAWDDQRNVQGEKGELELEAQHGVYEELEDPGAGCSITTGPEMTRYEYHVVYSSSYQSPVLYFRACKLDGRPLSLEEIWERVHDNYKDRLLQGPWDTITQQEHPLLGQPFFILHPCRTHEFMTPIIQAAKEENRHLNVITAWLSMVGPVVGLALPISYATAASKHKTAPD</sequence>
<keyword evidence="5" id="KW-0072">Autophagy</keyword>
<comment type="caution">
    <text evidence="7">The sequence shown here is derived from an EMBL/GenBank/DDBJ whole genome shotgun (WGS) entry which is preliminary data.</text>
</comment>
<evidence type="ECO:0000256" key="3">
    <source>
        <dbReference type="ARBA" id="ARBA00022679"/>
    </source>
</evidence>
<dbReference type="GO" id="GO:0061651">
    <property type="term" value="F:Atg12 conjugating enzyme activity"/>
    <property type="evidence" value="ECO:0007669"/>
    <property type="project" value="TreeGrafter"/>
</dbReference>